<name>A0A261UCJ9_9BORD</name>
<feature type="region of interest" description="Disordered" evidence="6">
    <location>
        <begin position="318"/>
        <end position="342"/>
    </location>
</feature>
<dbReference type="FunFam" id="3.40.80.10:FF:000003">
    <property type="entry name" value="N-acetylmuramoyl-L-alanine amidase"/>
    <property type="match status" value="1"/>
</dbReference>
<dbReference type="InterPro" id="IPR002477">
    <property type="entry name" value="Peptidoglycan-bd-like"/>
</dbReference>
<evidence type="ECO:0000256" key="6">
    <source>
        <dbReference type="SAM" id="MobiDB-lite"/>
    </source>
</evidence>
<keyword evidence="5" id="KW-0961">Cell wall biogenesis/degradation</keyword>
<proteinExistence type="inferred from homology"/>
<dbReference type="InterPro" id="IPR036365">
    <property type="entry name" value="PGBD-like_sf"/>
</dbReference>
<dbReference type="PANTHER" id="PTHR30417">
    <property type="entry name" value="N-ACETYLMURAMOYL-L-ALANINE AMIDASE AMID"/>
    <property type="match status" value="1"/>
</dbReference>
<comment type="similarity">
    <text evidence="2">Belongs to the N-acetylmuramoyl-L-alanine amidase 2 family.</text>
</comment>
<feature type="compositionally biased region" description="Basic residues" evidence="6">
    <location>
        <begin position="1"/>
        <end position="10"/>
    </location>
</feature>
<dbReference type="Gene3D" id="3.40.80.10">
    <property type="entry name" value="Peptidoglycan recognition protein-like"/>
    <property type="match status" value="1"/>
</dbReference>
<dbReference type="CDD" id="cd06583">
    <property type="entry name" value="PGRP"/>
    <property type="match status" value="1"/>
</dbReference>
<dbReference type="OrthoDB" id="9794842at2"/>
<dbReference type="GO" id="GO:0071555">
    <property type="term" value="P:cell wall organization"/>
    <property type="evidence" value="ECO:0007669"/>
    <property type="project" value="UniProtKB-KW"/>
</dbReference>
<feature type="region of interest" description="Disordered" evidence="6">
    <location>
        <begin position="1"/>
        <end position="40"/>
    </location>
</feature>
<protein>
    <recommendedName>
        <fullName evidence="3">N-acetylmuramoyl-L-alanine amidase</fullName>
        <ecNumber evidence="3">3.5.1.28</ecNumber>
    </recommendedName>
</protein>
<dbReference type="Pfam" id="PF01510">
    <property type="entry name" value="Amidase_2"/>
    <property type="match status" value="1"/>
</dbReference>
<dbReference type="PANTHER" id="PTHR30417:SF1">
    <property type="entry name" value="N-ACETYLMURAMOYL-L-ALANINE AMIDASE AMID"/>
    <property type="match status" value="1"/>
</dbReference>
<dbReference type="InterPro" id="IPR036366">
    <property type="entry name" value="PGBDSf"/>
</dbReference>
<keyword evidence="9" id="KW-1185">Reference proteome</keyword>
<dbReference type="EMBL" id="NEVS01000004">
    <property type="protein sequence ID" value="OZI59654.1"/>
    <property type="molecule type" value="Genomic_DNA"/>
</dbReference>
<evidence type="ECO:0000256" key="4">
    <source>
        <dbReference type="ARBA" id="ARBA00022801"/>
    </source>
</evidence>
<keyword evidence="4" id="KW-0378">Hydrolase</keyword>
<dbReference type="AlphaFoldDB" id="A0A261UCJ9"/>
<dbReference type="EC" id="3.5.1.28" evidence="3"/>
<evidence type="ECO:0000256" key="1">
    <source>
        <dbReference type="ARBA" id="ARBA00001561"/>
    </source>
</evidence>
<accession>A0A261UCJ9</accession>
<dbReference type="SUPFAM" id="SSF47090">
    <property type="entry name" value="PGBD-like"/>
    <property type="match status" value="1"/>
</dbReference>
<evidence type="ECO:0000259" key="7">
    <source>
        <dbReference type="SMART" id="SM00644"/>
    </source>
</evidence>
<evidence type="ECO:0000313" key="9">
    <source>
        <dbReference type="Proteomes" id="UP000215767"/>
    </source>
</evidence>
<dbReference type="GO" id="GO:0009253">
    <property type="term" value="P:peptidoglycan catabolic process"/>
    <property type="evidence" value="ECO:0007669"/>
    <property type="project" value="InterPro"/>
</dbReference>
<evidence type="ECO:0000256" key="5">
    <source>
        <dbReference type="ARBA" id="ARBA00023316"/>
    </source>
</evidence>
<dbReference type="SUPFAM" id="SSF55846">
    <property type="entry name" value="N-acetylmuramoyl-L-alanine amidase-like"/>
    <property type="match status" value="1"/>
</dbReference>
<evidence type="ECO:0000256" key="3">
    <source>
        <dbReference type="ARBA" id="ARBA00011901"/>
    </source>
</evidence>
<dbReference type="InterPro" id="IPR036505">
    <property type="entry name" value="Amidase/PGRP_sf"/>
</dbReference>
<dbReference type="Pfam" id="PF01471">
    <property type="entry name" value="PG_binding_1"/>
    <property type="match status" value="1"/>
</dbReference>
<dbReference type="Proteomes" id="UP000215767">
    <property type="component" value="Unassembled WGS sequence"/>
</dbReference>
<dbReference type="GO" id="GO:0008745">
    <property type="term" value="F:N-acetylmuramoyl-L-alanine amidase activity"/>
    <property type="evidence" value="ECO:0007669"/>
    <property type="project" value="UniProtKB-EC"/>
</dbReference>
<reference evidence="9" key="1">
    <citation type="submission" date="2017-05" db="EMBL/GenBank/DDBJ databases">
        <title>Complete and WGS of Bordetella genogroups.</title>
        <authorList>
            <person name="Spilker T."/>
            <person name="Lipuma J."/>
        </authorList>
    </citation>
    <scope>NUCLEOTIDE SEQUENCE [LARGE SCALE GENOMIC DNA]</scope>
    <source>
        <strain evidence="9">AU8856</strain>
    </source>
</reference>
<dbReference type="InterPro" id="IPR002502">
    <property type="entry name" value="Amidase_domain"/>
</dbReference>
<comment type="catalytic activity">
    <reaction evidence="1">
        <text>Hydrolyzes the link between N-acetylmuramoyl residues and L-amino acid residues in certain cell-wall glycopeptides.</text>
        <dbReference type="EC" id="3.5.1.28"/>
    </reaction>
</comment>
<dbReference type="SMART" id="SM00644">
    <property type="entry name" value="Ami_2"/>
    <property type="match status" value="1"/>
</dbReference>
<gene>
    <name evidence="8" type="ORF">CAL28_09045</name>
</gene>
<dbReference type="GO" id="GO:0009254">
    <property type="term" value="P:peptidoglycan turnover"/>
    <property type="evidence" value="ECO:0007669"/>
    <property type="project" value="TreeGrafter"/>
</dbReference>
<sequence>MDPHPHHRRLENRPSPRPGQETHFVPVPRAMSRSARPPVGKGHGLLASAVRLAIAALAATLVLGGCAARYPAGLVVDRSIQSASQDSRVRFIVLHYTAGNDGASLLTLSHGDVSAHYLVSDTHPVHVYQLVPEDRNAWHAGESSWYGRTYINNASIGIEIVNRGGRRAPDGAWQWEPYHDDQIRAVMLLVKDIARRHGILPKNIVGHSDIAPQRKVDPGPLFPWRRLAMAGLGRWYDEGAVPGLQAFFEKNGLPDASWFQERLKRLGYDVRQTGVFDIETTRVLAAFQMHYRAIRYDGVADAQTAAILLAFPAAPVKPTGTDEGSATRGQAPSRVLATGSMP</sequence>
<evidence type="ECO:0000313" key="8">
    <source>
        <dbReference type="EMBL" id="OZI59654.1"/>
    </source>
</evidence>
<dbReference type="Gene3D" id="1.10.101.10">
    <property type="entry name" value="PGBD-like superfamily/PGBD"/>
    <property type="match status" value="1"/>
</dbReference>
<evidence type="ECO:0000256" key="2">
    <source>
        <dbReference type="ARBA" id="ARBA00007553"/>
    </source>
</evidence>
<feature type="domain" description="N-acetylmuramoyl-L-alanine amidase" evidence="7">
    <location>
        <begin position="77"/>
        <end position="219"/>
    </location>
</feature>
<organism evidence="8 9">
    <name type="scientific">Bordetella genomosp. 11</name>
    <dbReference type="NCBI Taxonomy" id="1416808"/>
    <lineage>
        <taxon>Bacteria</taxon>
        <taxon>Pseudomonadati</taxon>
        <taxon>Pseudomonadota</taxon>
        <taxon>Betaproteobacteria</taxon>
        <taxon>Burkholderiales</taxon>
        <taxon>Alcaligenaceae</taxon>
        <taxon>Bordetella</taxon>
    </lineage>
</organism>
<dbReference type="InterPro" id="IPR051206">
    <property type="entry name" value="NAMLAA_amidase_2"/>
</dbReference>
<comment type="caution">
    <text evidence="8">The sequence shown here is derived from an EMBL/GenBank/DDBJ whole genome shotgun (WGS) entry which is preliminary data.</text>
</comment>
<dbReference type="GO" id="GO:0019867">
    <property type="term" value="C:outer membrane"/>
    <property type="evidence" value="ECO:0007669"/>
    <property type="project" value="TreeGrafter"/>
</dbReference>